<dbReference type="HAMAP" id="MF_02227">
    <property type="entry name" value="RPE"/>
    <property type="match status" value="1"/>
</dbReference>
<comment type="function">
    <text evidence="10">Catalyzes the reversible epimerization of D-ribulose 5-phosphate to D-xylulose 5-phosphate.</text>
</comment>
<keyword evidence="13" id="KW-0170">Cobalt</keyword>
<evidence type="ECO:0000256" key="11">
    <source>
        <dbReference type="PIRNR" id="PIRNR001461"/>
    </source>
</evidence>
<feature type="binding site" evidence="10 13">
    <location>
        <position position="35"/>
    </location>
    <ligand>
        <name>a divalent metal cation</name>
        <dbReference type="ChEBI" id="CHEBI:60240"/>
    </ligand>
</feature>
<evidence type="ECO:0000256" key="1">
    <source>
        <dbReference type="ARBA" id="ARBA00001782"/>
    </source>
</evidence>
<evidence type="ECO:0000256" key="3">
    <source>
        <dbReference type="ARBA" id="ARBA00001941"/>
    </source>
</evidence>
<keyword evidence="16" id="KW-1185">Reference proteome</keyword>
<dbReference type="KEGG" id="caqu:CAQU_06800"/>
<feature type="binding site" evidence="10 14">
    <location>
        <position position="10"/>
    </location>
    <ligand>
        <name>substrate</name>
    </ligand>
</feature>
<evidence type="ECO:0000313" key="15">
    <source>
        <dbReference type="EMBL" id="APT84822.1"/>
    </source>
</evidence>
<dbReference type="Proteomes" id="UP000185478">
    <property type="component" value="Chromosome"/>
</dbReference>
<comment type="catalytic activity">
    <reaction evidence="1 10 11">
        <text>D-ribulose 5-phosphate = D-xylulose 5-phosphate</text>
        <dbReference type="Rhea" id="RHEA:13677"/>
        <dbReference type="ChEBI" id="CHEBI:57737"/>
        <dbReference type="ChEBI" id="CHEBI:58121"/>
        <dbReference type="EC" id="5.1.3.1"/>
    </reaction>
</comment>
<evidence type="ECO:0000256" key="9">
    <source>
        <dbReference type="ARBA" id="ARBA00023235"/>
    </source>
</evidence>
<keyword evidence="13" id="KW-0862">Zinc</keyword>
<dbReference type="NCBIfam" id="TIGR01163">
    <property type="entry name" value="rpe"/>
    <property type="match status" value="1"/>
</dbReference>
<dbReference type="EMBL" id="CP009245">
    <property type="protein sequence ID" value="APT84822.1"/>
    <property type="molecule type" value="Genomic_DNA"/>
</dbReference>
<dbReference type="Pfam" id="PF00834">
    <property type="entry name" value="Ribul_P_3_epim"/>
    <property type="match status" value="1"/>
</dbReference>
<dbReference type="GO" id="GO:0005737">
    <property type="term" value="C:cytoplasm"/>
    <property type="evidence" value="ECO:0007669"/>
    <property type="project" value="UniProtKB-ARBA"/>
</dbReference>
<dbReference type="PIRSF" id="PIRSF001461">
    <property type="entry name" value="RPE"/>
    <property type="match status" value="1"/>
</dbReference>
<dbReference type="EC" id="5.1.3.1" evidence="7 10"/>
<feature type="binding site" evidence="10">
    <location>
        <begin position="175"/>
        <end position="177"/>
    </location>
    <ligand>
        <name>substrate</name>
    </ligand>
</feature>
<evidence type="ECO:0000256" key="13">
    <source>
        <dbReference type="PIRSR" id="PIRSR001461-2"/>
    </source>
</evidence>
<dbReference type="PROSITE" id="PS01086">
    <property type="entry name" value="RIBUL_P_3_EPIMER_2"/>
    <property type="match status" value="1"/>
</dbReference>
<dbReference type="GO" id="GO:0004750">
    <property type="term" value="F:D-ribulose-phosphate 3-epimerase activity"/>
    <property type="evidence" value="ECO:0007669"/>
    <property type="project" value="UniProtKB-UniRule"/>
</dbReference>
<dbReference type="InterPro" id="IPR011060">
    <property type="entry name" value="RibuloseP-bd_barrel"/>
</dbReference>
<dbReference type="PANTHER" id="PTHR11749">
    <property type="entry name" value="RIBULOSE-5-PHOSPHATE-3-EPIMERASE"/>
    <property type="match status" value="1"/>
</dbReference>
<comment type="cofactor">
    <cofactor evidence="4">
        <name>Zn(2+)</name>
        <dbReference type="ChEBI" id="CHEBI:29105"/>
    </cofactor>
</comment>
<comment type="cofactor">
    <cofactor evidence="5">
        <name>Fe(2+)</name>
        <dbReference type="ChEBI" id="CHEBI:29033"/>
    </cofactor>
</comment>
<dbReference type="GO" id="GO:0006098">
    <property type="term" value="P:pentose-phosphate shunt"/>
    <property type="evidence" value="ECO:0007669"/>
    <property type="project" value="UniProtKB-UniRule"/>
</dbReference>
<dbReference type="AlphaFoldDB" id="A0A1L7CG39"/>
<comment type="pathway">
    <text evidence="10">Carbohydrate degradation.</text>
</comment>
<comment type="similarity">
    <text evidence="6 10 11">Belongs to the ribulose-phosphate 3-epimerase family.</text>
</comment>
<feature type="binding site" evidence="14">
    <location>
        <position position="177"/>
    </location>
    <ligand>
        <name>substrate</name>
    </ligand>
</feature>
<evidence type="ECO:0000256" key="8">
    <source>
        <dbReference type="ARBA" id="ARBA00022723"/>
    </source>
</evidence>
<dbReference type="InterPro" id="IPR000056">
    <property type="entry name" value="Ribul_P_3_epim-like"/>
</dbReference>
<proteinExistence type="inferred from homology"/>
<feature type="active site" description="Proton donor" evidence="10 12">
    <location>
        <position position="175"/>
    </location>
</feature>
<keyword evidence="10 11" id="KW-0119">Carbohydrate metabolism</keyword>
<dbReference type="CDD" id="cd00429">
    <property type="entry name" value="RPE"/>
    <property type="match status" value="1"/>
</dbReference>
<dbReference type="GO" id="GO:0019323">
    <property type="term" value="P:pentose catabolic process"/>
    <property type="evidence" value="ECO:0007669"/>
    <property type="project" value="UniProtKB-UniRule"/>
</dbReference>
<keyword evidence="13" id="KW-0464">Manganese</keyword>
<evidence type="ECO:0000256" key="2">
    <source>
        <dbReference type="ARBA" id="ARBA00001936"/>
    </source>
</evidence>
<dbReference type="NCBIfam" id="NF004076">
    <property type="entry name" value="PRK05581.1-4"/>
    <property type="match status" value="1"/>
</dbReference>
<accession>A0A1L7CG39</accession>
<dbReference type="PROSITE" id="PS01085">
    <property type="entry name" value="RIBUL_P_3_EPIMER_1"/>
    <property type="match status" value="1"/>
</dbReference>
<organism evidence="15 16">
    <name type="scientific">Corynebacterium aquilae DSM 44791</name>
    <dbReference type="NCBI Taxonomy" id="1431546"/>
    <lineage>
        <taxon>Bacteria</taxon>
        <taxon>Bacillati</taxon>
        <taxon>Actinomycetota</taxon>
        <taxon>Actinomycetes</taxon>
        <taxon>Mycobacteriales</taxon>
        <taxon>Corynebacteriaceae</taxon>
        <taxon>Corynebacterium</taxon>
    </lineage>
</organism>
<dbReference type="SUPFAM" id="SSF51366">
    <property type="entry name" value="Ribulose-phoshate binding barrel"/>
    <property type="match status" value="1"/>
</dbReference>
<comment type="cofactor">
    <cofactor evidence="2">
        <name>Mn(2+)</name>
        <dbReference type="ChEBI" id="CHEBI:29035"/>
    </cofactor>
</comment>
<feature type="binding site" evidence="10 14">
    <location>
        <begin position="142"/>
        <end position="145"/>
    </location>
    <ligand>
        <name>substrate</name>
    </ligand>
</feature>
<keyword evidence="8 10" id="KW-0479">Metal-binding</keyword>
<evidence type="ECO:0000256" key="12">
    <source>
        <dbReference type="PIRSR" id="PIRSR001461-1"/>
    </source>
</evidence>
<protein>
    <recommendedName>
        <fullName evidence="7 10">Ribulose-phosphate 3-epimerase</fullName>
        <ecNumber evidence="7 10">5.1.3.1</ecNumber>
    </recommendedName>
</protein>
<evidence type="ECO:0000256" key="5">
    <source>
        <dbReference type="ARBA" id="ARBA00001954"/>
    </source>
</evidence>
<dbReference type="InterPro" id="IPR013785">
    <property type="entry name" value="Aldolase_TIM"/>
</dbReference>
<feature type="binding site" evidence="10 14">
    <location>
        <position position="66"/>
    </location>
    <ligand>
        <name>substrate</name>
    </ligand>
</feature>
<feature type="binding site" evidence="10 14">
    <location>
        <begin position="197"/>
        <end position="198"/>
    </location>
    <ligand>
        <name>substrate</name>
    </ligand>
</feature>
<evidence type="ECO:0000256" key="7">
    <source>
        <dbReference type="ARBA" id="ARBA00013188"/>
    </source>
</evidence>
<evidence type="ECO:0000256" key="6">
    <source>
        <dbReference type="ARBA" id="ARBA00009541"/>
    </source>
</evidence>
<dbReference type="FunFam" id="3.20.20.70:FF:000004">
    <property type="entry name" value="Ribulose-phosphate 3-epimerase"/>
    <property type="match status" value="1"/>
</dbReference>
<keyword evidence="9 10" id="KW-0413">Isomerase</keyword>
<evidence type="ECO:0000256" key="14">
    <source>
        <dbReference type="PIRSR" id="PIRSR001461-3"/>
    </source>
</evidence>
<feature type="active site" description="Proton acceptor" evidence="10 12">
    <location>
        <position position="35"/>
    </location>
</feature>
<reference evidence="15 16" key="1">
    <citation type="submission" date="2014-08" db="EMBL/GenBank/DDBJ databases">
        <title>Complete genome sequence of Corynebacterium aquilae S-613T(T) (=DSM 44791(T)), isolated from the choana of a healthy golden eagle.</title>
        <authorList>
            <person name="Ruckert C."/>
            <person name="Albersmeier A."/>
            <person name="Winkler A."/>
            <person name="Kalinowski J."/>
        </authorList>
    </citation>
    <scope>NUCLEOTIDE SEQUENCE [LARGE SCALE GENOMIC DNA]</scope>
    <source>
        <strain evidence="15 16">S-613</strain>
    </source>
</reference>
<evidence type="ECO:0000313" key="16">
    <source>
        <dbReference type="Proteomes" id="UP000185478"/>
    </source>
</evidence>
<name>A0A1L7CG39_9CORY</name>
<dbReference type="Gene3D" id="3.20.20.70">
    <property type="entry name" value="Aldolase class I"/>
    <property type="match status" value="1"/>
</dbReference>
<evidence type="ECO:0000256" key="10">
    <source>
        <dbReference type="HAMAP-Rule" id="MF_02227"/>
    </source>
</evidence>
<feature type="binding site" evidence="10 13">
    <location>
        <position position="66"/>
    </location>
    <ligand>
        <name>a divalent metal cation</name>
        <dbReference type="ChEBI" id="CHEBI:60240"/>
    </ligand>
</feature>
<gene>
    <name evidence="10" type="primary">rpe</name>
    <name evidence="15" type="ORF">CAQU_06800</name>
</gene>
<dbReference type="STRING" id="1431546.CAQU_06800"/>
<comment type="cofactor">
    <cofactor evidence="3">
        <name>Co(2+)</name>
        <dbReference type="ChEBI" id="CHEBI:48828"/>
    </cofactor>
</comment>
<feature type="binding site" evidence="10 13">
    <location>
        <position position="33"/>
    </location>
    <ligand>
        <name>a divalent metal cation</name>
        <dbReference type="ChEBI" id="CHEBI:60240"/>
    </ligand>
</feature>
<feature type="binding site" evidence="10 13">
    <location>
        <position position="175"/>
    </location>
    <ligand>
        <name>a divalent metal cation</name>
        <dbReference type="ChEBI" id="CHEBI:60240"/>
    </ligand>
</feature>
<dbReference type="InterPro" id="IPR026019">
    <property type="entry name" value="Ribul_P_3_epim"/>
</dbReference>
<dbReference type="GO" id="GO:0046872">
    <property type="term" value="F:metal ion binding"/>
    <property type="evidence" value="ECO:0007669"/>
    <property type="project" value="UniProtKB-UniRule"/>
</dbReference>
<sequence>MPEFPIIAPSILACDFSRLAEEVQAVSSAGWIHVDVMDGHFVPNLSFGADIVAATRRSTDKILDVHLMIENPEKWVQNYIDAGADCVIFHVEATNDPVALADSLRERGVRAGISVKPGTPIEDYLGDLEHFDLVLVMSVEPGFGGQSFMPDQVEKVATLRREIDARGLNTIIEIDGGISAKTIEQAAAAGCDAFVAGSAVYKADNPDAEVVRLHELASAALPR</sequence>
<comment type="cofactor">
    <cofactor evidence="10 13">
        <name>a divalent metal cation</name>
        <dbReference type="ChEBI" id="CHEBI:60240"/>
    </cofactor>
    <text evidence="10 13">Binds 1 divalent metal cation per subunit.</text>
</comment>
<evidence type="ECO:0000256" key="4">
    <source>
        <dbReference type="ARBA" id="ARBA00001947"/>
    </source>
</evidence>